<dbReference type="FunFam" id="3.30.160.60:FF:000048">
    <property type="entry name" value="GLI family zinc finger 3"/>
    <property type="match status" value="1"/>
</dbReference>
<dbReference type="PROSITE" id="PS00028">
    <property type="entry name" value="ZINC_FINGER_C2H2_1"/>
    <property type="match status" value="3"/>
</dbReference>
<accession>A0AAV7CKP7</accession>
<feature type="region of interest" description="Disordered" evidence="12">
    <location>
        <begin position="1320"/>
        <end position="1348"/>
    </location>
</feature>
<dbReference type="GO" id="GO:0005634">
    <property type="term" value="C:nucleus"/>
    <property type="evidence" value="ECO:0007669"/>
    <property type="project" value="UniProtKB-SubCell"/>
</dbReference>
<dbReference type="GO" id="GO:0008270">
    <property type="term" value="F:zinc ion binding"/>
    <property type="evidence" value="ECO:0007669"/>
    <property type="project" value="UniProtKB-KW"/>
</dbReference>
<evidence type="ECO:0000259" key="13">
    <source>
        <dbReference type="PROSITE" id="PS50157"/>
    </source>
</evidence>
<evidence type="ECO:0000256" key="4">
    <source>
        <dbReference type="ARBA" id="ARBA00022737"/>
    </source>
</evidence>
<feature type="compositionally biased region" description="Polar residues" evidence="12">
    <location>
        <begin position="1102"/>
        <end position="1169"/>
    </location>
</feature>
<feature type="domain" description="C2H2-type" evidence="13">
    <location>
        <begin position="295"/>
        <end position="322"/>
    </location>
</feature>
<evidence type="ECO:0000256" key="10">
    <source>
        <dbReference type="ARBA" id="ARBA00023242"/>
    </source>
</evidence>
<keyword evidence="4" id="KW-0677">Repeat</keyword>
<feature type="compositionally biased region" description="Low complexity" evidence="12">
    <location>
        <begin position="1326"/>
        <end position="1342"/>
    </location>
</feature>
<dbReference type="PROSITE" id="PS50157">
    <property type="entry name" value="ZINC_FINGER_C2H2_2"/>
    <property type="match status" value="4"/>
</dbReference>
<feature type="compositionally biased region" description="Basic and acidic residues" evidence="12">
    <location>
        <begin position="442"/>
        <end position="460"/>
    </location>
</feature>
<dbReference type="GO" id="GO:0000978">
    <property type="term" value="F:RNA polymerase II cis-regulatory region sequence-specific DNA binding"/>
    <property type="evidence" value="ECO:0007669"/>
    <property type="project" value="TreeGrafter"/>
</dbReference>
<dbReference type="FunFam" id="3.30.160.60:FF:000031">
    <property type="entry name" value="GLI family zinc finger 3"/>
    <property type="match status" value="1"/>
</dbReference>
<dbReference type="FunFam" id="3.30.160.60:FF:000019">
    <property type="entry name" value="GLI family zinc finger 3"/>
    <property type="match status" value="1"/>
</dbReference>
<gene>
    <name evidence="14" type="ORF">GDO81_005091</name>
</gene>
<dbReference type="SMART" id="SM00355">
    <property type="entry name" value="ZnF_C2H2"/>
    <property type="match status" value="4"/>
</dbReference>
<name>A0AAV7CKP7_ENGPU</name>
<proteinExistence type="inferred from homology"/>
<feature type="region of interest" description="Disordered" evidence="12">
    <location>
        <begin position="1102"/>
        <end position="1226"/>
    </location>
</feature>
<evidence type="ECO:0000256" key="5">
    <source>
        <dbReference type="ARBA" id="ARBA00022771"/>
    </source>
</evidence>
<dbReference type="GO" id="GO:0000981">
    <property type="term" value="F:DNA-binding transcription factor activity, RNA polymerase II-specific"/>
    <property type="evidence" value="ECO:0007669"/>
    <property type="project" value="TreeGrafter"/>
</dbReference>
<evidence type="ECO:0000256" key="8">
    <source>
        <dbReference type="ARBA" id="ARBA00023125"/>
    </source>
</evidence>
<evidence type="ECO:0000256" key="3">
    <source>
        <dbReference type="ARBA" id="ARBA00022723"/>
    </source>
</evidence>
<dbReference type="InterPro" id="IPR043359">
    <property type="entry name" value="GLI-like"/>
</dbReference>
<dbReference type="PANTHER" id="PTHR45718">
    <property type="entry name" value="TRANSCRIPTIONAL ACTIVATOR CUBITUS INTERRUPTUS"/>
    <property type="match status" value="1"/>
</dbReference>
<feature type="region of interest" description="Disordered" evidence="12">
    <location>
        <begin position="397"/>
        <end position="509"/>
    </location>
</feature>
<comment type="caution">
    <text evidence="14">The sequence shown here is derived from an EMBL/GenBank/DDBJ whole genome shotgun (WGS) entry which is preliminary data.</text>
</comment>
<evidence type="ECO:0000256" key="1">
    <source>
        <dbReference type="ARBA" id="ARBA00004123"/>
    </source>
</evidence>
<evidence type="ECO:0000313" key="15">
    <source>
        <dbReference type="Proteomes" id="UP000824782"/>
    </source>
</evidence>
<dbReference type="FunFam" id="3.30.160.60:FF:000068">
    <property type="entry name" value="GLI family zinc finger 3"/>
    <property type="match status" value="1"/>
</dbReference>
<feature type="region of interest" description="Disordered" evidence="12">
    <location>
        <begin position="205"/>
        <end position="243"/>
    </location>
</feature>
<evidence type="ECO:0000256" key="2">
    <source>
        <dbReference type="ARBA" id="ARBA00010831"/>
    </source>
</evidence>
<feature type="compositionally biased region" description="Basic and acidic residues" evidence="12">
    <location>
        <begin position="409"/>
        <end position="431"/>
    </location>
</feature>
<keyword evidence="15" id="KW-1185">Reference proteome</keyword>
<comment type="subcellular location">
    <subcellularLocation>
        <location evidence="1">Nucleus</location>
    </subcellularLocation>
</comment>
<feature type="domain" description="C2H2-type" evidence="13">
    <location>
        <begin position="323"/>
        <end position="352"/>
    </location>
</feature>
<keyword evidence="5 11" id="KW-0863">Zinc-finger</keyword>
<dbReference type="SUPFAM" id="SSF57667">
    <property type="entry name" value="beta-beta-alpha zinc fingers"/>
    <property type="match status" value="2"/>
</dbReference>
<sequence length="1376" mass="151813">MASRQCPPAMFNSMNPPMNSYVEHCYLRSPNVMTEGMNEMSYCHQNNLMTSQHGFSLAQTNEQMVSADGSRFSTPRSSVKLSKKRAMSISPLSDASIDLQTMIRTSPNSLVAFINSRCSSANGSYGHLSIGTMSPSLGYPNCLNHQRPQGTSYGSNPLMSYNSHEHLSSRGAGVLQSRTSIKHCQLKSEPMSSTGLEVMNSKRLEDGSEGDISSPASAGTQDPLLGLLDGRDDLEKEDGKHEPETVYETNCHWESCTKEFDTQEHLVHVRQPTPPLHINNEHIHGEKKEFVCHWQDCSRELRPFKAQYMLVVHMRRHTGEKPHKCTFEGCNKAYSRLENLKTHLRSHTGEKPYVCEHEGCNKAFSNASDRAKHQNRTHSNEKPYVCKIPGCTKRYTDPSSLRKHVKTVHGPEAHITKKHRGDGQPRSHASHEGGVTQGIKSDIQHELESSSSQARKDEGRLTVPDMSLKSQASPGGQSSCSSERSPLGSTNNNDSGVEMNANTGGSFEDLSNLDDIPSVESIGTAGASALRKLENLRIDKLNQMRKAPSSVKSVKLPAIHNTVSQGEMPSIRGPTHNNNIMELTSGEHINHMNDRRNSTTSTVSSAYTVSRRSSVVSPYLSNQRPGDIGNMVDTYDQTASDTSRHSTINGLPGLTPAQQYRLKAKYAAATGGPPPTPLPNMERMSANNRMGFAVSDYRGSSIASVLSNNIQRRHSNNEYHSYGTGIIHPSQAPGAGIRRASDPARPSGDPQVIPKVQRFKSMSNMNTSMMGRQTLGHQQPYGGSDVNLQRHIFSPRPPSISENVFMETAGTDVPSHNKEHSMMVGGEMQNYMNYQGQGSPMTTNSHMNFNHQLHGLDMQNQNAYSSPQRALGNIHMNPNNHSCQGNAISHSNLNQCQMTTHNQAFQNTRQITSNSSLPVQWHEVSSASMDTSDGQSANHQMVPPNMSPGSHCHNQYSSPASDTTKQVTLTSSNSCQQQAMYVNNERYNHLGQVQIKPEQQFHQSMPSMMSCQNMKQQSMQQHAFNQSNTMALSPGNSNCDYQGQQDSQQNHCYNVGLNPNMLSPQGRRSQTPMMQVKEMMVRNYVQSQQALMWEQQQPKNMSMVNNTGEDVDTGQNQQRNTPHASTYMSPKYMNYQNKQPQNSLMSPNPHDNQSNHSKTMRSPGSQSYSLDMMPHPPCGPKPLSRQHSITSQSTYIGSPSQVSPSYHSAESSPRRMPSLPPVHSQPDANETTGMMYYSGQVEMHHGKTGNQKLAPALNHPQSSCDAHQHGQYSSNLGFVKPDTMPYSSSCPASNPLDSLDLENTQIDFAAIIDDTDHTSLMPHNLTQSGLPGSSQPSSHLSTPRNPTSMVPNMAVSDLNSMLSSLAGENKFLNTIS</sequence>
<dbReference type="PANTHER" id="PTHR45718:SF2">
    <property type="entry name" value="ZINC FINGER PROTEIN GLI1"/>
    <property type="match status" value="1"/>
</dbReference>
<dbReference type="Pfam" id="PF23561">
    <property type="entry name" value="zf-C2H2_15"/>
    <property type="match status" value="1"/>
</dbReference>
<feature type="compositionally biased region" description="Polar residues" evidence="12">
    <location>
        <begin position="1185"/>
        <end position="1211"/>
    </location>
</feature>
<keyword evidence="7" id="KW-0805">Transcription regulation</keyword>
<keyword evidence="8" id="KW-0238">DNA-binding</keyword>
<evidence type="ECO:0000256" key="11">
    <source>
        <dbReference type="PROSITE-ProRule" id="PRU00042"/>
    </source>
</evidence>
<dbReference type="GO" id="GO:0007224">
    <property type="term" value="P:smoothened signaling pathway"/>
    <property type="evidence" value="ECO:0007669"/>
    <property type="project" value="TreeGrafter"/>
</dbReference>
<feature type="compositionally biased region" description="Basic and acidic residues" evidence="12">
    <location>
        <begin position="229"/>
        <end position="243"/>
    </location>
</feature>
<evidence type="ECO:0000256" key="9">
    <source>
        <dbReference type="ARBA" id="ARBA00023163"/>
    </source>
</evidence>
<evidence type="ECO:0000256" key="7">
    <source>
        <dbReference type="ARBA" id="ARBA00023015"/>
    </source>
</evidence>
<dbReference type="Pfam" id="PF00096">
    <property type="entry name" value="zf-C2H2"/>
    <property type="match status" value="3"/>
</dbReference>
<dbReference type="Proteomes" id="UP000824782">
    <property type="component" value="Unassembled WGS sequence"/>
</dbReference>
<evidence type="ECO:0000256" key="12">
    <source>
        <dbReference type="SAM" id="MobiDB-lite"/>
    </source>
</evidence>
<dbReference type="InterPro" id="IPR013087">
    <property type="entry name" value="Znf_C2H2_type"/>
</dbReference>
<protein>
    <recommendedName>
        <fullName evidence="13">C2H2-type domain-containing protein</fullName>
    </recommendedName>
</protein>
<dbReference type="InterPro" id="IPR056436">
    <property type="entry name" value="Znf-C2H2_ZIC1-5/GLI1-3-like"/>
</dbReference>
<dbReference type="Gene3D" id="3.30.160.60">
    <property type="entry name" value="Classic Zinc Finger"/>
    <property type="match status" value="5"/>
</dbReference>
<feature type="compositionally biased region" description="Polar residues" evidence="12">
    <location>
        <begin position="468"/>
        <end position="505"/>
    </location>
</feature>
<dbReference type="EMBL" id="WNYA01000002">
    <property type="protein sequence ID" value="KAG8585619.1"/>
    <property type="molecule type" value="Genomic_DNA"/>
</dbReference>
<dbReference type="FunFam" id="3.30.160.60:FF:000036">
    <property type="entry name" value="GLI family zinc finger 3"/>
    <property type="match status" value="1"/>
</dbReference>
<reference evidence="14" key="1">
    <citation type="thesis" date="2020" institute="ProQuest LLC" country="789 East Eisenhower Parkway, Ann Arbor, MI, USA">
        <title>Comparative Genomics and Chromosome Evolution.</title>
        <authorList>
            <person name="Mudd A.B."/>
        </authorList>
    </citation>
    <scope>NUCLEOTIDE SEQUENCE</scope>
    <source>
        <strain evidence="14">237g6f4</strain>
        <tissue evidence="14">Blood</tissue>
    </source>
</reference>
<evidence type="ECO:0000313" key="14">
    <source>
        <dbReference type="EMBL" id="KAG8585619.1"/>
    </source>
</evidence>
<organism evidence="14 15">
    <name type="scientific">Engystomops pustulosus</name>
    <name type="common">Tungara frog</name>
    <name type="synonym">Physalaemus pustulosus</name>
    <dbReference type="NCBI Taxonomy" id="76066"/>
    <lineage>
        <taxon>Eukaryota</taxon>
        <taxon>Metazoa</taxon>
        <taxon>Chordata</taxon>
        <taxon>Craniata</taxon>
        <taxon>Vertebrata</taxon>
        <taxon>Euteleostomi</taxon>
        <taxon>Amphibia</taxon>
        <taxon>Batrachia</taxon>
        <taxon>Anura</taxon>
        <taxon>Neobatrachia</taxon>
        <taxon>Hyloidea</taxon>
        <taxon>Leptodactylidae</taxon>
        <taxon>Leiuperinae</taxon>
        <taxon>Engystomops</taxon>
    </lineage>
</organism>
<keyword evidence="9" id="KW-0804">Transcription</keyword>
<keyword evidence="3" id="KW-0479">Metal-binding</keyword>
<evidence type="ECO:0000256" key="6">
    <source>
        <dbReference type="ARBA" id="ARBA00022833"/>
    </source>
</evidence>
<feature type="domain" description="C2H2-type" evidence="13">
    <location>
        <begin position="353"/>
        <end position="383"/>
    </location>
</feature>
<keyword evidence="10" id="KW-0539">Nucleus</keyword>
<comment type="similarity">
    <text evidence="2">Belongs to the GLI C2H2-type zinc-finger protein family.</text>
</comment>
<keyword evidence="6" id="KW-0862">Zinc</keyword>
<dbReference type="InterPro" id="IPR036236">
    <property type="entry name" value="Znf_C2H2_sf"/>
</dbReference>
<feature type="domain" description="C2H2-type" evidence="13">
    <location>
        <begin position="384"/>
        <end position="414"/>
    </location>
</feature>